<sequence>EYIVGTDKKLSQIAYELGFQYSQHFNRLFKKSVGYTPNEYRKQQSALG</sequence>
<dbReference type="PANTHER" id="PTHR43280:SF32">
    <property type="entry name" value="TRANSCRIPTIONAL REGULATORY PROTEIN"/>
    <property type="match status" value="1"/>
</dbReference>
<dbReference type="Pfam" id="PF12833">
    <property type="entry name" value="HTH_18"/>
    <property type="match status" value="1"/>
</dbReference>
<dbReference type="PROSITE" id="PS01124">
    <property type="entry name" value="HTH_ARAC_FAMILY_2"/>
    <property type="match status" value="1"/>
</dbReference>
<feature type="non-terminal residue" evidence="5">
    <location>
        <position position="1"/>
    </location>
</feature>
<dbReference type="SUPFAM" id="SSF46689">
    <property type="entry name" value="Homeodomain-like"/>
    <property type="match status" value="1"/>
</dbReference>
<evidence type="ECO:0000256" key="3">
    <source>
        <dbReference type="ARBA" id="ARBA00023163"/>
    </source>
</evidence>
<reference evidence="5" key="1">
    <citation type="journal article" date="2021" name="PeerJ">
        <title>Extensive microbial diversity within the chicken gut microbiome revealed by metagenomics and culture.</title>
        <authorList>
            <person name="Gilroy R."/>
            <person name="Ravi A."/>
            <person name="Getino M."/>
            <person name="Pursley I."/>
            <person name="Horton D.L."/>
            <person name="Alikhan N.F."/>
            <person name="Baker D."/>
            <person name="Gharbi K."/>
            <person name="Hall N."/>
            <person name="Watson M."/>
            <person name="Adriaenssens E.M."/>
            <person name="Foster-Nyarko E."/>
            <person name="Jarju S."/>
            <person name="Secka A."/>
            <person name="Antonio M."/>
            <person name="Oren A."/>
            <person name="Chaudhuri R.R."/>
            <person name="La Ragione R."/>
            <person name="Hildebrand F."/>
            <person name="Pallen M.J."/>
        </authorList>
    </citation>
    <scope>NUCLEOTIDE SEQUENCE</scope>
    <source>
        <strain evidence="5">G3-2149</strain>
    </source>
</reference>
<name>A0A9E2P3B8_9BACT</name>
<dbReference type="Proteomes" id="UP000823865">
    <property type="component" value="Unassembled WGS sequence"/>
</dbReference>
<dbReference type="AlphaFoldDB" id="A0A9E2P3B8"/>
<evidence type="ECO:0000256" key="1">
    <source>
        <dbReference type="ARBA" id="ARBA00023015"/>
    </source>
</evidence>
<dbReference type="PANTHER" id="PTHR43280">
    <property type="entry name" value="ARAC-FAMILY TRANSCRIPTIONAL REGULATOR"/>
    <property type="match status" value="1"/>
</dbReference>
<dbReference type="InterPro" id="IPR020449">
    <property type="entry name" value="Tscrpt_reg_AraC-type_HTH"/>
</dbReference>
<keyword evidence="2" id="KW-0238">DNA-binding</keyword>
<dbReference type="GO" id="GO:0043565">
    <property type="term" value="F:sequence-specific DNA binding"/>
    <property type="evidence" value="ECO:0007669"/>
    <property type="project" value="InterPro"/>
</dbReference>
<keyword evidence="1" id="KW-0805">Transcription regulation</keyword>
<evidence type="ECO:0000313" key="5">
    <source>
        <dbReference type="EMBL" id="MBU3853865.1"/>
    </source>
</evidence>
<reference evidence="5" key="2">
    <citation type="submission" date="2021-04" db="EMBL/GenBank/DDBJ databases">
        <authorList>
            <person name="Gilroy R."/>
        </authorList>
    </citation>
    <scope>NUCLEOTIDE SEQUENCE</scope>
    <source>
        <strain evidence="5">G3-2149</strain>
    </source>
</reference>
<evidence type="ECO:0000256" key="2">
    <source>
        <dbReference type="ARBA" id="ARBA00023125"/>
    </source>
</evidence>
<dbReference type="InterPro" id="IPR009057">
    <property type="entry name" value="Homeodomain-like_sf"/>
</dbReference>
<keyword evidence="3" id="KW-0804">Transcription</keyword>
<dbReference type="InterPro" id="IPR018060">
    <property type="entry name" value="HTH_AraC"/>
</dbReference>
<dbReference type="Gene3D" id="1.10.10.60">
    <property type="entry name" value="Homeodomain-like"/>
    <property type="match status" value="1"/>
</dbReference>
<evidence type="ECO:0000313" key="6">
    <source>
        <dbReference type="Proteomes" id="UP000823865"/>
    </source>
</evidence>
<dbReference type="EMBL" id="JAHLFU010000182">
    <property type="protein sequence ID" value="MBU3853865.1"/>
    <property type="molecule type" value="Genomic_DNA"/>
</dbReference>
<feature type="domain" description="HTH araC/xylS-type" evidence="4">
    <location>
        <begin position="1"/>
        <end position="43"/>
    </location>
</feature>
<dbReference type="GO" id="GO:0003700">
    <property type="term" value="F:DNA-binding transcription factor activity"/>
    <property type="evidence" value="ECO:0007669"/>
    <property type="project" value="InterPro"/>
</dbReference>
<comment type="caution">
    <text evidence="5">The sequence shown here is derived from an EMBL/GenBank/DDBJ whole genome shotgun (WGS) entry which is preliminary data.</text>
</comment>
<proteinExistence type="predicted"/>
<gene>
    <name evidence="5" type="ORF">H9789_08655</name>
</gene>
<organism evidence="5 6">
    <name type="scientific">Candidatus Paraprevotella stercoravium</name>
    <dbReference type="NCBI Taxonomy" id="2838725"/>
    <lineage>
        <taxon>Bacteria</taxon>
        <taxon>Pseudomonadati</taxon>
        <taxon>Bacteroidota</taxon>
        <taxon>Bacteroidia</taxon>
        <taxon>Bacteroidales</taxon>
        <taxon>Prevotellaceae</taxon>
        <taxon>Paraprevotella</taxon>
    </lineage>
</organism>
<dbReference type="PRINTS" id="PR00032">
    <property type="entry name" value="HTHARAC"/>
</dbReference>
<accession>A0A9E2P3B8</accession>
<evidence type="ECO:0000259" key="4">
    <source>
        <dbReference type="PROSITE" id="PS01124"/>
    </source>
</evidence>
<protein>
    <submittedName>
        <fullName evidence="5">Helix-turn-helix domain-containing protein</fullName>
    </submittedName>
</protein>